<reference evidence="2 3" key="1">
    <citation type="submission" date="2021-03" db="EMBL/GenBank/DDBJ databases">
        <title>Complete genome of Parasphingorhabdus_sp.JHSY0214.</title>
        <authorList>
            <person name="Yoo J.H."/>
            <person name="Bae J.W."/>
        </authorList>
    </citation>
    <scope>NUCLEOTIDE SEQUENCE [LARGE SCALE GENOMIC DNA]</scope>
    <source>
        <strain evidence="2 3">JHSY0214</strain>
    </source>
</reference>
<evidence type="ECO:0000313" key="3">
    <source>
        <dbReference type="Proteomes" id="UP000663923"/>
    </source>
</evidence>
<dbReference type="SUPFAM" id="SSF51735">
    <property type="entry name" value="NAD(P)-binding Rossmann-fold domains"/>
    <property type="match status" value="1"/>
</dbReference>
<dbReference type="Pfam" id="PF01370">
    <property type="entry name" value="Epimerase"/>
    <property type="match status" value="1"/>
</dbReference>
<sequence length="287" mass="31592">MKIAIAGSSGFVGSSIRDAIRKRGHKVHVITRSELEQKPEDLRLSLGQCDWVINCAGSTRIGNAVDRRANTHLPAELYDKLHDCITDGYLHISSVAAIGSVSQPGEWITEDYVESPNSEYGHTKLEGDKRLRNLGNSGIKICILRPPILYGAKAGGVFGILRKCALNGLPLPFANLSNLRHFMFIDNFAGAVVAAIEAQLEGIYITVDHEPLSPARIYDLMTTIAGKGTRTFSLGPIVKPILKLLLRSRASSLLDDACYQDAKFKRQTGYVPSYSMREAFEITMRPY</sequence>
<feature type="domain" description="NAD-dependent epimerase/dehydratase" evidence="1">
    <location>
        <begin position="3"/>
        <end position="198"/>
    </location>
</feature>
<dbReference type="EMBL" id="CP071794">
    <property type="protein sequence ID" value="QTD54847.1"/>
    <property type="molecule type" value="Genomic_DNA"/>
</dbReference>
<gene>
    <name evidence="2" type="ORF">J4G78_11365</name>
</gene>
<dbReference type="RefSeq" id="WP_207986678.1">
    <property type="nucleotide sequence ID" value="NZ_CP071794.1"/>
</dbReference>
<name>A0ABX7T236_9SPHN</name>
<protein>
    <submittedName>
        <fullName evidence="2">NAD-dependent epimerase/dehydratase family protein</fullName>
    </submittedName>
</protein>
<dbReference type="PANTHER" id="PTHR43245">
    <property type="entry name" value="BIFUNCTIONAL POLYMYXIN RESISTANCE PROTEIN ARNA"/>
    <property type="match status" value="1"/>
</dbReference>
<accession>A0ABX7T236</accession>
<proteinExistence type="predicted"/>
<evidence type="ECO:0000313" key="2">
    <source>
        <dbReference type="EMBL" id="QTD54847.1"/>
    </source>
</evidence>
<dbReference type="InterPro" id="IPR001509">
    <property type="entry name" value="Epimerase_deHydtase"/>
</dbReference>
<organism evidence="2 3">
    <name type="scientific">Parasphingorhabdus cellanae</name>
    <dbReference type="NCBI Taxonomy" id="2806553"/>
    <lineage>
        <taxon>Bacteria</taxon>
        <taxon>Pseudomonadati</taxon>
        <taxon>Pseudomonadota</taxon>
        <taxon>Alphaproteobacteria</taxon>
        <taxon>Sphingomonadales</taxon>
        <taxon>Sphingomonadaceae</taxon>
        <taxon>Parasphingorhabdus</taxon>
    </lineage>
</organism>
<dbReference type="Gene3D" id="3.40.50.720">
    <property type="entry name" value="NAD(P)-binding Rossmann-like Domain"/>
    <property type="match status" value="1"/>
</dbReference>
<dbReference type="PANTHER" id="PTHR43245:SF58">
    <property type="entry name" value="BLL5923 PROTEIN"/>
    <property type="match status" value="1"/>
</dbReference>
<dbReference type="InterPro" id="IPR036291">
    <property type="entry name" value="NAD(P)-bd_dom_sf"/>
</dbReference>
<dbReference type="InterPro" id="IPR050177">
    <property type="entry name" value="Lipid_A_modif_metabolic_enz"/>
</dbReference>
<keyword evidence="3" id="KW-1185">Reference proteome</keyword>
<evidence type="ECO:0000259" key="1">
    <source>
        <dbReference type="Pfam" id="PF01370"/>
    </source>
</evidence>
<dbReference type="Proteomes" id="UP000663923">
    <property type="component" value="Chromosome"/>
</dbReference>